<feature type="domain" description="HTH asnC-type" evidence="4">
    <location>
        <begin position="3"/>
        <end position="64"/>
    </location>
</feature>
<dbReference type="PROSITE" id="PS50956">
    <property type="entry name" value="HTH_ASNC_2"/>
    <property type="match status" value="1"/>
</dbReference>
<dbReference type="FunFam" id="1.10.10.10:FF:000186">
    <property type="entry name" value="AsnC family transcriptional regulator"/>
    <property type="match status" value="1"/>
</dbReference>
<dbReference type="GO" id="GO:0043200">
    <property type="term" value="P:response to amino acid"/>
    <property type="evidence" value="ECO:0007669"/>
    <property type="project" value="TreeGrafter"/>
</dbReference>
<evidence type="ECO:0000313" key="5">
    <source>
        <dbReference type="EMBL" id="VAW12547.1"/>
    </source>
</evidence>
<sequence length="159" mass="17527">MLLDKVDKKILNIIQTNGRITNADLAKQVNMSPPPTLERVKKLEKNGVIKKYVALLDPAAVGIGTYTFVEITLARHGSDVVKKFIDAIKGIDEVMECHHITGDADFLLKIAVGNISAYEKLLLNKLTNLPQIRHLKTMVVLSTMKDETSFKIGGGSNEN</sequence>
<dbReference type="InterPro" id="IPR019887">
    <property type="entry name" value="Tscrpt_reg_AsnC/Lrp_C"/>
</dbReference>
<name>A0A3B0TGX2_9ZZZZ</name>
<dbReference type="InterPro" id="IPR036388">
    <property type="entry name" value="WH-like_DNA-bd_sf"/>
</dbReference>
<dbReference type="Gene3D" id="1.10.10.10">
    <property type="entry name" value="Winged helix-like DNA-binding domain superfamily/Winged helix DNA-binding domain"/>
    <property type="match status" value="1"/>
</dbReference>
<protein>
    <submittedName>
        <fullName evidence="5">Transcriptional regulator, AsnC family</fullName>
    </submittedName>
</protein>
<reference evidence="5" key="1">
    <citation type="submission" date="2018-06" db="EMBL/GenBank/DDBJ databases">
        <authorList>
            <person name="Zhirakovskaya E."/>
        </authorList>
    </citation>
    <scope>NUCLEOTIDE SEQUENCE</scope>
</reference>
<dbReference type="GO" id="GO:0005829">
    <property type="term" value="C:cytosol"/>
    <property type="evidence" value="ECO:0007669"/>
    <property type="project" value="TreeGrafter"/>
</dbReference>
<evidence type="ECO:0000256" key="3">
    <source>
        <dbReference type="ARBA" id="ARBA00023163"/>
    </source>
</evidence>
<dbReference type="PROSITE" id="PS00519">
    <property type="entry name" value="HTH_ASNC_1"/>
    <property type="match status" value="1"/>
</dbReference>
<dbReference type="InterPro" id="IPR011991">
    <property type="entry name" value="ArsR-like_HTH"/>
</dbReference>
<keyword evidence="1" id="KW-0805">Transcription regulation</keyword>
<evidence type="ECO:0000256" key="1">
    <source>
        <dbReference type="ARBA" id="ARBA00023015"/>
    </source>
</evidence>
<dbReference type="InterPro" id="IPR019888">
    <property type="entry name" value="Tscrpt_reg_AsnC-like"/>
</dbReference>
<dbReference type="PANTHER" id="PTHR30154:SF34">
    <property type="entry name" value="TRANSCRIPTIONAL REGULATOR AZLB"/>
    <property type="match status" value="1"/>
</dbReference>
<accession>A0A3B0TGX2</accession>
<gene>
    <name evidence="5" type="ORF">MNBD_BACTEROID01-1245</name>
</gene>
<dbReference type="SUPFAM" id="SSF54909">
    <property type="entry name" value="Dimeric alpha+beta barrel"/>
    <property type="match status" value="1"/>
</dbReference>
<keyword evidence="3" id="KW-0804">Transcription</keyword>
<evidence type="ECO:0000259" key="4">
    <source>
        <dbReference type="PROSITE" id="PS50956"/>
    </source>
</evidence>
<dbReference type="PRINTS" id="PR00033">
    <property type="entry name" value="HTHASNC"/>
</dbReference>
<keyword evidence="2" id="KW-0238">DNA-binding</keyword>
<dbReference type="InterPro" id="IPR036390">
    <property type="entry name" value="WH_DNA-bd_sf"/>
</dbReference>
<dbReference type="AlphaFoldDB" id="A0A3B0TGX2"/>
<dbReference type="InterPro" id="IPR000485">
    <property type="entry name" value="AsnC-type_HTH_dom"/>
</dbReference>
<dbReference type="PANTHER" id="PTHR30154">
    <property type="entry name" value="LEUCINE-RESPONSIVE REGULATORY PROTEIN"/>
    <property type="match status" value="1"/>
</dbReference>
<evidence type="ECO:0000256" key="2">
    <source>
        <dbReference type="ARBA" id="ARBA00023125"/>
    </source>
</evidence>
<dbReference type="EMBL" id="UOEP01000003">
    <property type="protein sequence ID" value="VAW12547.1"/>
    <property type="molecule type" value="Genomic_DNA"/>
</dbReference>
<dbReference type="SUPFAM" id="SSF46785">
    <property type="entry name" value="Winged helix' DNA-binding domain"/>
    <property type="match status" value="1"/>
</dbReference>
<dbReference type="SMART" id="SM00344">
    <property type="entry name" value="HTH_ASNC"/>
    <property type="match status" value="1"/>
</dbReference>
<dbReference type="CDD" id="cd00090">
    <property type="entry name" value="HTH_ARSR"/>
    <property type="match status" value="1"/>
</dbReference>
<dbReference type="InterPro" id="IPR011008">
    <property type="entry name" value="Dimeric_a/b-barrel"/>
</dbReference>
<dbReference type="InterPro" id="IPR019885">
    <property type="entry name" value="Tscrpt_reg_HTH_AsnC-type_CS"/>
</dbReference>
<dbReference type="Gene3D" id="3.30.70.920">
    <property type="match status" value="1"/>
</dbReference>
<proteinExistence type="predicted"/>
<dbReference type="GO" id="GO:0043565">
    <property type="term" value="F:sequence-specific DNA binding"/>
    <property type="evidence" value="ECO:0007669"/>
    <property type="project" value="InterPro"/>
</dbReference>
<dbReference type="Pfam" id="PF13412">
    <property type="entry name" value="HTH_24"/>
    <property type="match status" value="1"/>
</dbReference>
<dbReference type="Pfam" id="PF01037">
    <property type="entry name" value="AsnC_trans_reg"/>
    <property type="match status" value="1"/>
</dbReference>
<organism evidence="5">
    <name type="scientific">hydrothermal vent metagenome</name>
    <dbReference type="NCBI Taxonomy" id="652676"/>
    <lineage>
        <taxon>unclassified sequences</taxon>
        <taxon>metagenomes</taxon>
        <taxon>ecological metagenomes</taxon>
    </lineage>
</organism>